<dbReference type="SMART" id="SM00388">
    <property type="entry name" value="HisKA"/>
    <property type="match status" value="1"/>
</dbReference>
<dbReference type="InterPro" id="IPR036890">
    <property type="entry name" value="HATPase_C_sf"/>
</dbReference>
<dbReference type="PANTHER" id="PTHR45436">
    <property type="entry name" value="SENSOR HISTIDINE KINASE YKOH"/>
    <property type="match status" value="1"/>
</dbReference>
<dbReference type="GO" id="GO:0005886">
    <property type="term" value="C:plasma membrane"/>
    <property type="evidence" value="ECO:0007669"/>
    <property type="project" value="TreeGrafter"/>
</dbReference>
<evidence type="ECO:0000256" key="5">
    <source>
        <dbReference type="ARBA" id="ARBA00022692"/>
    </source>
</evidence>
<evidence type="ECO:0000256" key="4">
    <source>
        <dbReference type="ARBA" id="ARBA00022679"/>
    </source>
</evidence>
<dbReference type="Gene3D" id="1.10.287.130">
    <property type="match status" value="1"/>
</dbReference>
<dbReference type="OrthoDB" id="1522504at2"/>
<keyword evidence="3" id="KW-0597">Phosphoprotein</keyword>
<evidence type="ECO:0000256" key="6">
    <source>
        <dbReference type="ARBA" id="ARBA00022777"/>
    </source>
</evidence>
<organism evidence="10 11">
    <name type="scientific">Pedobacter steynii</name>
    <dbReference type="NCBI Taxonomy" id="430522"/>
    <lineage>
        <taxon>Bacteria</taxon>
        <taxon>Pseudomonadati</taxon>
        <taxon>Bacteroidota</taxon>
        <taxon>Sphingobacteriia</taxon>
        <taxon>Sphingobacteriales</taxon>
        <taxon>Sphingobacteriaceae</taxon>
        <taxon>Pedobacter</taxon>
    </lineage>
</organism>
<protein>
    <recommendedName>
        <fullName evidence="2">histidine kinase</fullName>
        <ecNumber evidence="2">2.7.13.3</ecNumber>
    </recommendedName>
</protein>
<keyword evidence="6 10" id="KW-0418">Kinase</keyword>
<feature type="transmembrane region" description="Helical" evidence="8">
    <location>
        <begin position="7"/>
        <end position="28"/>
    </location>
</feature>
<keyword evidence="11" id="KW-1185">Reference proteome</keyword>
<keyword evidence="5 8" id="KW-0812">Transmembrane</keyword>
<sequence length="421" mass="48193">MNLLNYTLKYLSLALLLVISIWAILFYFNMIDEVQDSLDDGLENSKMLVIQRVETDPGIIQRSGFSEHNYEIKEIGEQSGLKFKDRYRDTMMYTLNEEDLEPFRMLTTVFNKDNKYYEMKVVASTVEEDDLVRSLLYSLIWLYAAILVSFLLINNLLLRKIWTPFYQLLRRLKAFRLDKDQGIETTKTGVKEFKELNEAVSGLVEQSVNTYGSQKQFIENAAHELQTPLAISLNRLELLAENEGLTDHHLESIGQVIGTLQRLTRLNKSLLLLSKIENKQYGEITRLSINAIVKNLISEYEDFAEMKSVRIHLEEEGAAELAMNKDLAAVLISNLLKNAITHNVSGGLVKVFINGNSLVVSNTGGANALNQEKIFKRFQKDSREQSSIGLGLAIVKAIVDLYGFNIRYFYTDQHHIQLNFK</sequence>
<evidence type="ECO:0000313" key="11">
    <source>
        <dbReference type="Proteomes" id="UP000094313"/>
    </source>
</evidence>
<dbReference type="SUPFAM" id="SSF55874">
    <property type="entry name" value="ATPase domain of HSP90 chaperone/DNA topoisomerase II/histidine kinase"/>
    <property type="match status" value="1"/>
</dbReference>
<dbReference type="KEGG" id="psty:BFS30_19345"/>
<evidence type="ECO:0000256" key="2">
    <source>
        <dbReference type="ARBA" id="ARBA00012438"/>
    </source>
</evidence>
<reference evidence="10 11" key="1">
    <citation type="submission" date="2016-08" db="EMBL/GenBank/DDBJ databases">
        <authorList>
            <person name="Seilhamer J.J."/>
        </authorList>
    </citation>
    <scope>NUCLEOTIDE SEQUENCE [LARGE SCALE GENOMIC DNA]</scope>
    <source>
        <strain evidence="10 11">DX4</strain>
    </source>
</reference>
<comment type="catalytic activity">
    <reaction evidence="1">
        <text>ATP + protein L-histidine = ADP + protein N-phospho-L-histidine.</text>
        <dbReference type="EC" id="2.7.13.3"/>
    </reaction>
</comment>
<dbReference type="PROSITE" id="PS50109">
    <property type="entry name" value="HIS_KIN"/>
    <property type="match status" value="1"/>
</dbReference>
<evidence type="ECO:0000259" key="9">
    <source>
        <dbReference type="PROSITE" id="PS50109"/>
    </source>
</evidence>
<dbReference type="EMBL" id="CP017141">
    <property type="protein sequence ID" value="AOM79134.1"/>
    <property type="molecule type" value="Genomic_DNA"/>
</dbReference>
<keyword evidence="4" id="KW-0808">Transferase</keyword>
<gene>
    <name evidence="10" type="ORF">BFS30_19345</name>
</gene>
<proteinExistence type="predicted"/>
<dbReference type="AlphaFoldDB" id="A0A1D7QKC9"/>
<dbReference type="InterPro" id="IPR003594">
    <property type="entry name" value="HATPase_dom"/>
</dbReference>
<dbReference type="Pfam" id="PF02518">
    <property type="entry name" value="HATPase_c"/>
    <property type="match status" value="1"/>
</dbReference>
<dbReference type="SUPFAM" id="SSF47384">
    <property type="entry name" value="Homodimeric domain of signal transducing histidine kinase"/>
    <property type="match status" value="1"/>
</dbReference>
<dbReference type="InterPro" id="IPR050428">
    <property type="entry name" value="TCS_sensor_his_kinase"/>
</dbReference>
<feature type="transmembrane region" description="Helical" evidence="8">
    <location>
        <begin position="135"/>
        <end position="158"/>
    </location>
</feature>
<evidence type="ECO:0000313" key="10">
    <source>
        <dbReference type="EMBL" id="AOM79134.1"/>
    </source>
</evidence>
<evidence type="ECO:0000256" key="7">
    <source>
        <dbReference type="ARBA" id="ARBA00022989"/>
    </source>
</evidence>
<dbReference type="Proteomes" id="UP000094313">
    <property type="component" value="Chromosome"/>
</dbReference>
<dbReference type="PANTHER" id="PTHR45436:SF5">
    <property type="entry name" value="SENSOR HISTIDINE KINASE TRCS"/>
    <property type="match status" value="1"/>
</dbReference>
<dbReference type="EC" id="2.7.13.3" evidence="2"/>
<accession>A0A1D7QKC9</accession>
<dbReference type="GO" id="GO:0000155">
    <property type="term" value="F:phosphorelay sensor kinase activity"/>
    <property type="evidence" value="ECO:0007669"/>
    <property type="project" value="InterPro"/>
</dbReference>
<dbReference type="Gene3D" id="3.30.565.10">
    <property type="entry name" value="Histidine kinase-like ATPase, C-terminal domain"/>
    <property type="match status" value="1"/>
</dbReference>
<dbReference type="InterPro" id="IPR003661">
    <property type="entry name" value="HisK_dim/P_dom"/>
</dbReference>
<feature type="domain" description="Histidine kinase" evidence="9">
    <location>
        <begin position="220"/>
        <end position="421"/>
    </location>
</feature>
<evidence type="ECO:0000256" key="3">
    <source>
        <dbReference type="ARBA" id="ARBA00022553"/>
    </source>
</evidence>
<keyword evidence="8" id="KW-0472">Membrane</keyword>
<dbReference type="CDD" id="cd00082">
    <property type="entry name" value="HisKA"/>
    <property type="match status" value="1"/>
</dbReference>
<keyword evidence="7 8" id="KW-1133">Transmembrane helix</keyword>
<dbReference type="InterPro" id="IPR005467">
    <property type="entry name" value="His_kinase_dom"/>
</dbReference>
<dbReference type="InterPro" id="IPR036097">
    <property type="entry name" value="HisK_dim/P_sf"/>
</dbReference>
<evidence type="ECO:0000256" key="1">
    <source>
        <dbReference type="ARBA" id="ARBA00000085"/>
    </source>
</evidence>
<dbReference type="SMART" id="SM00387">
    <property type="entry name" value="HATPase_c"/>
    <property type="match status" value="1"/>
</dbReference>
<dbReference type="Pfam" id="PF00512">
    <property type="entry name" value="HisKA"/>
    <property type="match status" value="1"/>
</dbReference>
<evidence type="ECO:0000256" key="8">
    <source>
        <dbReference type="SAM" id="Phobius"/>
    </source>
</evidence>
<dbReference type="RefSeq" id="WP_069380797.1">
    <property type="nucleotide sequence ID" value="NZ_CP017141.1"/>
</dbReference>
<name>A0A1D7QKC9_9SPHI</name>